<comment type="caution">
    <text evidence="1">The sequence shown here is derived from an EMBL/GenBank/DDBJ whole genome shotgun (WGS) entry which is preliminary data.</text>
</comment>
<dbReference type="EMBL" id="CAWUPB010000950">
    <property type="protein sequence ID" value="CAK7334711.1"/>
    <property type="molecule type" value="Genomic_DNA"/>
</dbReference>
<proteinExistence type="predicted"/>
<organism evidence="1 2">
    <name type="scientific">Dovyalis caffra</name>
    <dbReference type="NCBI Taxonomy" id="77055"/>
    <lineage>
        <taxon>Eukaryota</taxon>
        <taxon>Viridiplantae</taxon>
        <taxon>Streptophyta</taxon>
        <taxon>Embryophyta</taxon>
        <taxon>Tracheophyta</taxon>
        <taxon>Spermatophyta</taxon>
        <taxon>Magnoliopsida</taxon>
        <taxon>eudicotyledons</taxon>
        <taxon>Gunneridae</taxon>
        <taxon>Pentapetalae</taxon>
        <taxon>rosids</taxon>
        <taxon>fabids</taxon>
        <taxon>Malpighiales</taxon>
        <taxon>Salicaceae</taxon>
        <taxon>Flacourtieae</taxon>
        <taxon>Dovyalis</taxon>
    </lineage>
</organism>
<dbReference type="Proteomes" id="UP001314170">
    <property type="component" value="Unassembled WGS sequence"/>
</dbReference>
<dbReference type="AlphaFoldDB" id="A0AAV1RHI4"/>
<accession>A0AAV1RHI4</accession>
<protein>
    <submittedName>
        <fullName evidence="1">Uncharacterized protein</fullName>
    </submittedName>
</protein>
<evidence type="ECO:0000313" key="2">
    <source>
        <dbReference type="Proteomes" id="UP001314170"/>
    </source>
</evidence>
<keyword evidence="2" id="KW-1185">Reference proteome</keyword>
<reference evidence="1 2" key="1">
    <citation type="submission" date="2024-01" db="EMBL/GenBank/DDBJ databases">
        <authorList>
            <person name="Waweru B."/>
        </authorList>
    </citation>
    <scope>NUCLEOTIDE SEQUENCE [LARGE SCALE GENOMIC DNA]</scope>
</reference>
<name>A0AAV1RHI4_9ROSI</name>
<sequence length="152" mass="16849">MDDGPSRVLDSQLGPICEQIDGTHGLVDSRTQVYSELITRKKQQVRPRAAGTTHRRKKLKVKIISTKGAIVETDGYTSDGLMDSAISKRNKRIVHSVGTRATGLGHHLDSELDATLDVGVELGIHDRSRNDIVVDHIRTQIKVENKEWFGSL</sequence>
<evidence type="ECO:0000313" key="1">
    <source>
        <dbReference type="EMBL" id="CAK7334711.1"/>
    </source>
</evidence>
<gene>
    <name evidence="1" type="ORF">DCAF_LOCUS10061</name>
</gene>